<name>A0A1Y1ZHL1_9PLEO</name>
<gene>
    <name evidence="2" type="ORF">BCR34DRAFT_602677</name>
</gene>
<evidence type="ECO:0000313" key="3">
    <source>
        <dbReference type="Proteomes" id="UP000193144"/>
    </source>
</evidence>
<feature type="region of interest" description="Disordered" evidence="1">
    <location>
        <begin position="371"/>
        <end position="401"/>
    </location>
</feature>
<protein>
    <submittedName>
        <fullName evidence="2">Uncharacterized protein</fullName>
    </submittedName>
</protein>
<feature type="region of interest" description="Disordered" evidence="1">
    <location>
        <begin position="88"/>
        <end position="164"/>
    </location>
</feature>
<dbReference type="EMBL" id="MCFA01000083">
    <property type="protein sequence ID" value="ORY09679.1"/>
    <property type="molecule type" value="Genomic_DNA"/>
</dbReference>
<evidence type="ECO:0000256" key="1">
    <source>
        <dbReference type="SAM" id="MobiDB-lite"/>
    </source>
</evidence>
<feature type="region of interest" description="Disordered" evidence="1">
    <location>
        <begin position="25"/>
        <end position="76"/>
    </location>
</feature>
<reference evidence="2 3" key="1">
    <citation type="submission" date="2016-07" db="EMBL/GenBank/DDBJ databases">
        <title>Pervasive Adenine N6-methylation of Active Genes in Fungi.</title>
        <authorList>
            <consortium name="DOE Joint Genome Institute"/>
            <person name="Mondo S.J."/>
            <person name="Dannebaum R.O."/>
            <person name="Kuo R.C."/>
            <person name="Labutti K."/>
            <person name="Haridas S."/>
            <person name="Kuo A."/>
            <person name="Salamov A."/>
            <person name="Ahrendt S.R."/>
            <person name="Lipzen A."/>
            <person name="Sullivan W."/>
            <person name="Andreopoulos W.B."/>
            <person name="Clum A."/>
            <person name="Lindquist E."/>
            <person name="Daum C."/>
            <person name="Ramamoorthy G.K."/>
            <person name="Gryganskyi A."/>
            <person name="Culley D."/>
            <person name="Magnuson J.K."/>
            <person name="James T.Y."/>
            <person name="O'Malley M.A."/>
            <person name="Stajich J.E."/>
            <person name="Spatafora J.W."/>
            <person name="Visel A."/>
            <person name="Grigoriev I.V."/>
        </authorList>
    </citation>
    <scope>NUCLEOTIDE SEQUENCE [LARGE SCALE GENOMIC DNA]</scope>
    <source>
        <strain evidence="2 3">CBS 115471</strain>
    </source>
</reference>
<evidence type="ECO:0000313" key="2">
    <source>
        <dbReference type="EMBL" id="ORY09679.1"/>
    </source>
</evidence>
<dbReference type="OrthoDB" id="3794585at2759"/>
<feature type="compositionally biased region" description="Polar residues" evidence="1">
    <location>
        <begin position="41"/>
        <end position="54"/>
    </location>
</feature>
<feature type="compositionally biased region" description="Basic and acidic residues" evidence="1">
    <location>
        <begin position="116"/>
        <end position="126"/>
    </location>
</feature>
<accession>A0A1Y1ZHL1</accession>
<sequence length="500" mass="55344">MAHHESFCGDRLRLTAFLRVIKGMPQRPSRFRRREGENPEKTLSSQKDMDTNLSDHPLTRQPDSQEEAAAPWGPEPDTAKAALIRSEAEPSTTLTGPPRRDADDSASENLPVTMNDRPEILPRDPDIAAPSARIQKELRVYSAKTNKSKHASSGNSDTPKRRMPVNELSLGDQLSFVGAITDLDPIEDDDMDATAKAGSNGLIQKPSTRNAQPVATSKAKWIAAQNPQLEVKAPRKDHARSVIVSDGFAETELVIPTKIKKQQNKPKPKKLKRRKPIQQGALVLVKGTFPGPTFPSGTLPLVQVSQMSEARSSLQHLLRLRHNSNNTGPNQEVDVLAREWQGSLQLRDLIHDPPKPARRATDEDVVHQLASITAPTRCSDTESDSDDDEEASDEESMYNDLYIGNDDARRVVLDNKLDGELLEGVDGEFFGNAYDRHCIHPYLAHSALAGPGTTSPPRGASQDAETLLEPEEGRYFQYASHQLRTAENDQDSLWEYYGPD</sequence>
<comment type="caution">
    <text evidence="2">The sequence shown here is derived from an EMBL/GenBank/DDBJ whole genome shotgun (WGS) entry which is preliminary data.</text>
</comment>
<feature type="compositionally biased region" description="Acidic residues" evidence="1">
    <location>
        <begin position="381"/>
        <end position="397"/>
    </location>
</feature>
<dbReference type="AlphaFoldDB" id="A0A1Y1ZHL1"/>
<keyword evidence="3" id="KW-1185">Reference proteome</keyword>
<proteinExistence type="predicted"/>
<dbReference type="Proteomes" id="UP000193144">
    <property type="component" value="Unassembled WGS sequence"/>
</dbReference>
<organism evidence="2 3">
    <name type="scientific">Clohesyomyces aquaticus</name>
    <dbReference type="NCBI Taxonomy" id="1231657"/>
    <lineage>
        <taxon>Eukaryota</taxon>
        <taxon>Fungi</taxon>
        <taxon>Dikarya</taxon>
        <taxon>Ascomycota</taxon>
        <taxon>Pezizomycotina</taxon>
        <taxon>Dothideomycetes</taxon>
        <taxon>Pleosporomycetidae</taxon>
        <taxon>Pleosporales</taxon>
        <taxon>Lindgomycetaceae</taxon>
        <taxon>Clohesyomyces</taxon>
    </lineage>
</organism>